<dbReference type="Gene3D" id="2.30.31.20">
    <property type="entry name" value="Sporulation-specific cell division protein SsgB"/>
    <property type="match status" value="1"/>
</dbReference>
<gene>
    <name evidence="8" type="ORF">OG222_14235</name>
</gene>
<keyword evidence="4" id="KW-0749">Sporulation</keyword>
<evidence type="ECO:0000256" key="7">
    <source>
        <dbReference type="SAM" id="MobiDB-lite"/>
    </source>
</evidence>
<dbReference type="AlphaFoldDB" id="A0AAU1LSK3"/>
<organism evidence="8">
    <name type="scientific">Streptomyces sp. NBC_00148</name>
    <dbReference type="NCBI Taxonomy" id="2903626"/>
    <lineage>
        <taxon>Bacteria</taxon>
        <taxon>Bacillati</taxon>
        <taxon>Actinomycetota</taxon>
        <taxon>Actinomycetes</taxon>
        <taxon>Kitasatosporales</taxon>
        <taxon>Streptomycetaceae</taxon>
        <taxon>Streptomyces</taxon>
    </lineage>
</organism>
<dbReference type="GO" id="GO:0030428">
    <property type="term" value="C:cell septum"/>
    <property type="evidence" value="ECO:0007669"/>
    <property type="project" value="UniProtKB-SubCell"/>
</dbReference>
<dbReference type="EMBL" id="CP108169">
    <property type="protein sequence ID" value="WTQ74186.1"/>
    <property type="molecule type" value="Genomic_DNA"/>
</dbReference>
<proteinExistence type="inferred from homology"/>
<evidence type="ECO:0000256" key="6">
    <source>
        <dbReference type="ARBA" id="ARBA00023306"/>
    </source>
</evidence>
<comment type="similarity">
    <text evidence="2">Belongs to the SsgA family.</text>
</comment>
<evidence type="ECO:0000256" key="1">
    <source>
        <dbReference type="ARBA" id="ARBA00004431"/>
    </source>
</evidence>
<dbReference type="GO" id="GO:0030435">
    <property type="term" value="P:sporulation resulting in formation of a cellular spore"/>
    <property type="evidence" value="ECO:0007669"/>
    <property type="project" value="UniProtKB-KW"/>
</dbReference>
<keyword evidence="5" id="KW-0717">Septation</keyword>
<evidence type="ECO:0000256" key="2">
    <source>
        <dbReference type="ARBA" id="ARBA00009323"/>
    </source>
</evidence>
<comment type="subcellular location">
    <subcellularLocation>
        <location evidence="1">Cell septum</location>
    </subcellularLocation>
</comment>
<evidence type="ECO:0000256" key="4">
    <source>
        <dbReference type="ARBA" id="ARBA00022969"/>
    </source>
</evidence>
<dbReference type="GO" id="GO:0000917">
    <property type="term" value="P:division septum assembly"/>
    <property type="evidence" value="ECO:0007669"/>
    <property type="project" value="UniProtKB-KW"/>
</dbReference>
<feature type="compositionally biased region" description="Low complexity" evidence="7">
    <location>
        <begin position="111"/>
        <end position="129"/>
    </location>
</feature>
<sequence length="129" mass="14138">MSLVIQEHARARLITDGPDPRLVPVELRYDPAEPQTVHVRLPGGVDQPLGLDLLERGLRSPVTRGDIRIWPCGRAQLVLELHSPDGVAVFQFDIAPLIRFVSRIRARAPKRPAATTPTTPATSATVTRA</sequence>
<accession>A0AAU1LSK3</accession>
<dbReference type="InterPro" id="IPR006776">
    <property type="entry name" value="SsgB"/>
</dbReference>
<protein>
    <submittedName>
        <fullName evidence="8">SsgA family sporulation/cell division regulator</fullName>
    </submittedName>
</protein>
<dbReference type="InterPro" id="IPR038658">
    <property type="entry name" value="SsgB_sf"/>
</dbReference>
<name>A0AAU1LSK3_9ACTN</name>
<evidence type="ECO:0000256" key="3">
    <source>
        <dbReference type="ARBA" id="ARBA00022618"/>
    </source>
</evidence>
<evidence type="ECO:0000313" key="8">
    <source>
        <dbReference type="EMBL" id="WTQ74186.1"/>
    </source>
</evidence>
<evidence type="ECO:0000256" key="5">
    <source>
        <dbReference type="ARBA" id="ARBA00023210"/>
    </source>
</evidence>
<dbReference type="Pfam" id="PF04686">
    <property type="entry name" value="SsgA"/>
    <property type="match status" value="1"/>
</dbReference>
<reference evidence="8" key="1">
    <citation type="submission" date="2022-10" db="EMBL/GenBank/DDBJ databases">
        <title>The complete genomes of actinobacterial strains from the NBC collection.</title>
        <authorList>
            <person name="Joergensen T.S."/>
            <person name="Alvarez Arevalo M."/>
            <person name="Sterndorff E.B."/>
            <person name="Faurdal D."/>
            <person name="Vuksanovic O."/>
            <person name="Mourched A.-S."/>
            <person name="Charusanti P."/>
            <person name="Shaw S."/>
            <person name="Blin K."/>
            <person name="Weber T."/>
        </authorList>
    </citation>
    <scope>NUCLEOTIDE SEQUENCE</scope>
    <source>
        <strain evidence="8">NBC_00148</strain>
    </source>
</reference>
<keyword evidence="6" id="KW-0131">Cell cycle</keyword>
<feature type="region of interest" description="Disordered" evidence="7">
    <location>
        <begin position="108"/>
        <end position="129"/>
    </location>
</feature>
<keyword evidence="3" id="KW-0132">Cell division</keyword>